<keyword evidence="2" id="KW-0521">NADP</keyword>
<dbReference type="GO" id="GO:0005634">
    <property type="term" value="C:nucleus"/>
    <property type="evidence" value="ECO:0007669"/>
    <property type="project" value="TreeGrafter"/>
</dbReference>
<accession>A0AAD6ZJ45</accession>
<comment type="similarity">
    <text evidence="1">Belongs to the NmrA-type oxidoreductase family.</text>
</comment>
<gene>
    <name evidence="5" type="ORF">DFH08DRAFT_926322</name>
</gene>
<evidence type="ECO:0000256" key="2">
    <source>
        <dbReference type="ARBA" id="ARBA00022857"/>
    </source>
</evidence>
<dbReference type="PANTHER" id="PTHR42748">
    <property type="entry name" value="NITROGEN METABOLITE REPRESSION PROTEIN NMRA FAMILY MEMBER"/>
    <property type="match status" value="1"/>
</dbReference>
<keyword evidence="3" id="KW-0560">Oxidoreductase</keyword>
<feature type="domain" description="NmrA-like" evidence="4">
    <location>
        <begin position="11"/>
        <end position="296"/>
    </location>
</feature>
<dbReference type="InterPro" id="IPR036291">
    <property type="entry name" value="NAD(P)-bd_dom_sf"/>
</dbReference>
<dbReference type="Proteomes" id="UP001218218">
    <property type="component" value="Unassembled WGS sequence"/>
</dbReference>
<dbReference type="Gene3D" id="3.90.25.10">
    <property type="entry name" value="UDP-galactose 4-epimerase, domain 1"/>
    <property type="match status" value="1"/>
</dbReference>
<evidence type="ECO:0000259" key="4">
    <source>
        <dbReference type="Pfam" id="PF05368"/>
    </source>
</evidence>
<dbReference type="Gene3D" id="3.40.50.720">
    <property type="entry name" value="NAD(P)-binding Rossmann-like Domain"/>
    <property type="match status" value="1"/>
</dbReference>
<reference evidence="5" key="1">
    <citation type="submission" date="2023-03" db="EMBL/GenBank/DDBJ databases">
        <title>Massive genome expansion in bonnet fungi (Mycena s.s.) driven by repeated elements and novel gene families across ecological guilds.</title>
        <authorList>
            <consortium name="Lawrence Berkeley National Laboratory"/>
            <person name="Harder C.B."/>
            <person name="Miyauchi S."/>
            <person name="Viragh M."/>
            <person name="Kuo A."/>
            <person name="Thoen E."/>
            <person name="Andreopoulos B."/>
            <person name="Lu D."/>
            <person name="Skrede I."/>
            <person name="Drula E."/>
            <person name="Henrissat B."/>
            <person name="Morin E."/>
            <person name="Kohler A."/>
            <person name="Barry K."/>
            <person name="LaButti K."/>
            <person name="Morin E."/>
            <person name="Salamov A."/>
            <person name="Lipzen A."/>
            <person name="Mereny Z."/>
            <person name="Hegedus B."/>
            <person name="Baldrian P."/>
            <person name="Stursova M."/>
            <person name="Weitz H."/>
            <person name="Taylor A."/>
            <person name="Grigoriev I.V."/>
            <person name="Nagy L.G."/>
            <person name="Martin F."/>
            <person name="Kauserud H."/>
        </authorList>
    </citation>
    <scope>NUCLEOTIDE SEQUENCE</scope>
    <source>
        <strain evidence="5">CBHHK002</strain>
    </source>
</reference>
<dbReference type="AlphaFoldDB" id="A0AAD6ZJ45"/>
<sequence length="319" mass="34460">MTITHAQSAPLVAVVGATGLQGGSVIKALVESDKPYRIRGFTRDATKPAAEALKKQGVEVVAVNLVVENREEVYRAFAGADYVFLVTNYWEHVNQAREISEGKLLIDAAKAAGVKGIIWSGLVPVKQISGGKYSKVLHFDSKAQVADYGRASSVPFVDVQAGFYATNFVGPFPLLAKQPDGTYALPWAARPSTVVPVIDIEHDYGLFVRRVLEAPVFPDGQTVYTTSEDISAEDMARQIAEITSQKVVFKQVTPEDAAQKFIADGFPPAAATDAVEGFLFMDEFGYYGGKPSASSEGLARPTRTFAEFVKSADWSKVIV</sequence>
<evidence type="ECO:0000313" key="5">
    <source>
        <dbReference type="EMBL" id="KAJ7325531.1"/>
    </source>
</evidence>
<keyword evidence="6" id="KW-1185">Reference proteome</keyword>
<dbReference type="InterPro" id="IPR008030">
    <property type="entry name" value="NmrA-like"/>
</dbReference>
<dbReference type="InterPro" id="IPR051164">
    <property type="entry name" value="NmrA-like_oxidored"/>
</dbReference>
<evidence type="ECO:0000256" key="3">
    <source>
        <dbReference type="ARBA" id="ARBA00023002"/>
    </source>
</evidence>
<protein>
    <submittedName>
        <fullName evidence="5">NAD(P)-binding protein</fullName>
    </submittedName>
</protein>
<dbReference type="GO" id="GO:0016491">
    <property type="term" value="F:oxidoreductase activity"/>
    <property type="evidence" value="ECO:0007669"/>
    <property type="project" value="UniProtKB-KW"/>
</dbReference>
<dbReference type="EMBL" id="JARIHO010000044">
    <property type="protein sequence ID" value="KAJ7325531.1"/>
    <property type="molecule type" value="Genomic_DNA"/>
</dbReference>
<proteinExistence type="inferred from homology"/>
<dbReference type="SUPFAM" id="SSF51735">
    <property type="entry name" value="NAD(P)-binding Rossmann-fold domains"/>
    <property type="match status" value="1"/>
</dbReference>
<name>A0AAD6ZJ45_9AGAR</name>
<evidence type="ECO:0000256" key="1">
    <source>
        <dbReference type="ARBA" id="ARBA00006328"/>
    </source>
</evidence>
<dbReference type="Pfam" id="PF05368">
    <property type="entry name" value="NmrA"/>
    <property type="match status" value="1"/>
</dbReference>
<evidence type="ECO:0000313" key="6">
    <source>
        <dbReference type="Proteomes" id="UP001218218"/>
    </source>
</evidence>
<comment type="caution">
    <text evidence="5">The sequence shown here is derived from an EMBL/GenBank/DDBJ whole genome shotgun (WGS) entry which is preliminary data.</text>
</comment>
<dbReference type="PANTHER" id="PTHR42748:SF30">
    <property type="entry name" value="NMRA-LIKE DOMAIN-CONTAINING PROTEIN"/>
    <property type="match status" value="1"/>
</dbReference>
<organism evidence="5 6">
    <name type="scientific">Mycena albidolilacea</name>
    <dbReference type="NCBI Taxonomy" id="1033008"/>
    <lineage>
        <taxon>Eukaryota</taxon>
        <taxon>Fungi</taxon>
        <taxon>Dikarya</taxon>
        <taxon>Basidiomycota</taxon>
        <taxon>Agaricomycotina</taxon>
        <taxon>Agaricomycetes</taxon>
        <taxon>Agaricomycetidae</taxon>
        <taxon>Agaricales</taxon>
        <taxon>Marasmiineae</taxon>
        <taxon>Mycenaceae</taxon>
        <taxon>Mycena</taxon>
    </lineage>
</organism>